<organism evidence="1 2">
    <name type="scientific">Gregarina niphandrodes</name>
    <name type="common">Septate eugregarine</name>
    <dbReference type="NCBI Taxonomy" id="110365"/>
    <lineage>
        <taxon>Eukaryota</taxon>
        <taxon>Sar</taxon>
        <taxon>Alveolata</taxon>
        <taxon>Apicomplexa</taxon>
        <taxon>Conoidasida</taxon>
        <taxon>Gregarinasina</taxon>
        <taxon>Eugregarinorida</taxon>
        <taxon>Gregarinidae</taxon>
        <taxon>Gregarina</taxon>
    </lineage>
</organism>
<dbReference type="GeneID" id="22910909"/>
<proteinExistence type="predicted"/>
<reference evidence="1" key="1">
    <citation type="submission" date="2013-12" db="EMBL/GenBank/DDBJ databases">
        <authorList>
            <person name="Omoto C.K."/>
            <person name="Sibley D."/>
            <person name="Venepally P."/>
            <person name="Hadjithomas M."/>
            <person name="Karamycheva S."/>
            <person name="Brunk B."/>
            <person name="Roos D."/>
            <person name="Caler E."/>
            <person name="Lorenzi H."/>
        </authorList>
    </citation>
    <scope>NUCLEOTIDE SEQUENCE</scope>
</reference>
<accession>A0A023BC93</accession>
<dbReference type="AlphaFoldDB" id="A0A023BC93"/>
<dbReference type="RefSeq" id="XP_011129045.1">
    <property type="nucleotide sequence ID" value="XM_011130743.1"/>
</dbReference>
<protein>
    <submittedName>
        <fullName evidence="1">Uncharacterized protein</fullName>
    </submittedName>
</protein>
<comment type="caution">
    <text evidence="1">The sequence shown here is derived from an EMBL/GenBank/DDBJ whole genome shotgun (WGS) entry which is preliminary data.</text>
</comment>
<keyword evidence="2" id="KW-1185">Reference proteome</keyword>
<sequence length="308" mass="35638">MSPALRLRYLAVLGRWCPAQASVHAFADMMERWPLFTRDEGRRKLLDDLGVTMAYWLNSFQHNGNLTLLYVRARMARMMTLEMHHIIRQLASIHAVSVDREKILCEIDLRRWTKSTVEALASIRYEHYVGKYDQRQERIVSAYFSVLVSWQAPSADEAHFPAGDDNERAQQPSFRRWVYMEEQLVRCLLLLLIDQHVADTGQTREDIICHLVQEESFRFSVSEDTFDLLYNKSVRQTAARVATEEAYEQVWKIDCNAIALIYDVAAAIDARLLVPPSPNSPTQWARLIARPPAPFNTAHFNSVLFPKL</sequence>
<evidence type="ECO:0000313" key="2">
    <source>
        <dbReference type="Proteomes" id="UP000019763"/>
    </source>
</evidence>
<name>A0A023BC93_GRENI</name>
<feature type="non-terminal residue" evidence="1">
    <location>
        <position position="308"/>
    </location>
</feature>
<gene>
    <name evidence="1" type="ORF">GNI_017910</name>
</gene>
<dbReference type="Proteomes" id="UP000019763">
    <property type="component" value="Unassembled WGS sequence"/>
</dbReference>
<dbReference type="VEuPathDB" id="CryptoDB:GNI_017910"/>
<dbReference type="EMBL" id="AFNH02000131">
    <property type="protein sequence ID" value="EZG81873.1"/>
    <property type="molecule type" value="Genomic_DNA"/>
</dbReference>
<evidence type="ECO:0000313" key="1">
    <source>
        <dbReference type="EMBL" id="EZG81873.1"/>
    </source>
</evidence>